<keyword evidence="2" id="KW-1185">Reference proteome</keyword>
<sequence>MANIQGNAYALTILSPIIEGHFNEIAYSDEIKARLEQWNMLPNSPMTRVPQTYLCRYFVLDDVVIQSTPGTDIFGPIIDLLSIFSDKVRRGALPQEDHLASKYLVFSTNFHGELEPYLRAMWNAIGKEIIHVWGFCYGFKLVHDADSFVTYMKKCQLTASLFFVGSNDESLDEQLKALYLKQQFTNFALRTQGMPVAELQKEFNDFILRVEPANVTGPSWKAGQYRLDQHERTAL</sequence>
<dbReference type="RefSeq" id="WP_168053937.1">
    <property type="nucleotide sequence ID" value="NZ_JAAOZT010000003.1"/>
</dbReference>
<evidence type="ECO:0000313" key="2">
    <source>
        <dbReference type="Proteomes" id="UP000571084"/>
    </source>
</evidence>
<comment type="caution">
    <text evidence="1">The sequence shown here is derived from an EMBL/GenBank/DDBJ whole genome shotgun (WGS) entry which is preliminary data.</text>
</comment>
<dbReference type="Proteomes" id="UP000571084">
    <property type="component" value="Unassembled WGS sequence"/>
</dbReference>
<name>A0A840RYK4_9BURK</name>
<gene>
    <name evidence="1" type="ORF">HNR39_003363</name>
</gene>
<evidence type="ECO:0000313" key="1">
    <source>
        <dbReference type="EMBL" id="MBB5201510.1"/>
    </source>
</evidence>
<organism evidence="1 2">
    <name type="scientific">Glaciimonas immobilis</name>
    <dbReference type="NCBI Taxonomy" id="728004"/>
    <lineage>
        <taxon>Bacteria</taxon>
        <taxon>Pseudomonadati</taxon>
        <taxon>Pseudomonadota</taxon>
        <taxon>Betaproteobacteria</taxon>
        <taxon>Burkholderiales</taxon>
        <taxon>Oxalobacteraceae</taxon>
        <taxon>Glaciimonas</taxon>
    </lineage>
</organism>
<proteinExistence type="predicted"/>
<accession>A0A840RYK4</accession>
<reference evidence="1 2" key="1">
    <citation type="submission" date="2020-08" db="EMBL/GenBank/DDBJ databases">
        <title>Genomic Encyclopedia of Type Strains, Phase IV (KMG-IV): sequencing the most valuable type-strain genomes for metagenomic binning, comparative biology and taxonomic classification.</title>
        <authorList>
            <person name="Goeker M."/>
        </authorList>
    </citation>
    <scope>NUCLEOTIDE SEQUENCE [LARGE SCALE GENOMIC DNA]</scope>
    <source>
        <strain evidence="1 2">DSM 23240</strain>
    </source>
</reference>
<dbReference type="AlphaFoldDB" id="A0A840RYK4"/>
<protein>
    <submittedName>
        <fullName evidence="1">Uncharacterized protein</fullName>
    </submittedName>
</protein>
<dbReference type="EMBL" id="JACHHQ010000007">
    <property type="protein sequence ID" value="MBB5201510.1"/>
    <property type="molecule type" value="Genomic_DNA"/>
</dbReference>